<feature type="transmembrane region" description="Helical" evidence="3">
    <location>
        <begin position="6"/>
        <end position="23"/>
    </location>
</feature>
<dbReference type="SUPFAM" id="SSF117892">
    <property type="entry name" value="Band 7/SPFH domain"/>
    <property type="match status" value="1"/>
</dbReference>
<sequence>MFENLQFIAILAVIASVIVLLIGRNIPALNPVRGLAKTIIVPALLLFIALFCVQQVPAGHVKVATLFGEVQDTVYEEGLHFPVNPLYAWNEYDVRQKTLKFDKMGVPSQDQLISHFDVSLQYRLMGSKAPEVKKNTGTAQDVVQIHVVPYFRSLMREQGKTVANAEEFYSESVQNRMQEHMMSALTQKLEPVGIQMQGILIRNVILPPFIAKAVEDKKRREQEAEKQKAELKRFSTEQEQKIATANAEFEAAKLEEQRIRLLADAEAYKIEKINQAAQQSPAYIQLKQIEAWNGILPKYVGGENMPILDLRTN</sequence>
<protein>
    <recommendedName>
        <fullName evidence="4">Band 7 domain-containing protein</fullName>
    </recommendedName>
</protein>
<organism evidence="5 6">
    <name type="scientific">Arenicella chitinivorans</name>
    <dbReference type="NCBI Taxonomy" id="1329800"/>
    <lineage>
        <taxon>Bacteria</taxon>
        <taxon>Pseudomonadati</taxon>
        <taxon>Pseudomonadota</taxon>
        <taxon>Gammaproteobacteria</taxon>
        <taxon>Arenicellales</taxon>
        <taxon>Arenicellaceae</taxon>
        <taxon>Arenicella</taxon>
    </lineage>
</organism>
<dbReference type="Pfam" id="PF01145">
    <property type="entry name" value="Band_7"/>
    <property type="match status" value="1"/>
</dbReference>
<reference evidence="5" key="1">
    <citation type="journal article" date="2014" name="Int. J. Syst. Evol. Microbiol.">
        <title>Complete genome sequence of Corynebacterium casei LMG S-19264T (=DSM 44701T), isolated from a smear-ripened cheese.</title>
        <authorList>
            <consortium name="US DOE Joint Genome Institute (JGI-PGF)"/>
            <person name="Walter F."/>
            <person name="Albersmeier A."/>
            <person name="Kalinowski J."/>
            <person name="Ruckert C."/>
        </authorList>
    </citation>
    <scope>NUCLEOTIDE SEQUENCE</scope>
    <source>
        <strain evidence="5">KCTC 12711</strain>
    </source>
</reference>
<feature type="coiled-coil region" evidence="2">
    <location>
        <begin position="210"/>
        <end position="271"/>
    </location>
</feature>
<proteinExistence type="predicted"/>
<dbReference type="GO" id="GO:0016020">
    <property type="term" value="C:membrane"/>
    <property type="evidence" value="ECO:0007669"/>
    <property type="project" value="UniProtKB-SubCell"/>
</dbReference>
<comment type="caution">
    <text evidence="5">The sequence shown here is derived from an EMBL/GenBank/DDBJ whole genome shotgun (WGS) entry which is preliminary data.</text>
</comment>
<reference evidence="5" key="2">
    <citation type="submission" date="2020-09" db="EMBL/GenBank/DDBJ databases">
        <authorList>
            <person name="Sun Q."/>
            <person name="Kim S."/>
        </authorList>
    </citation>
    <scope>NUCLEOTIDE SEQUENCE</scope>
    <source>
        <strain evidence="5">KCTC 12711</strain>
    </source>
</reference>
<gene>
    <name evidence="5" type="ORF">GCM10008090_17300</name>
</gene>
<dbReference type="InterPro" id="IPR000163">
    <property type="entry name" value="Prohibitin"/>
</dbReference>
<evidence type="ECO:0000313" key="5">
    <source>
        <dbReference type="EMBL" id="GHA08018.1"/>
    </source>
</evidence>
<feature type="transmembrane region" description="Helical" evidence="3">
    <location>
        <begin position="35"/>
        <end position="56"/>
    </location>
</feature>
<evidence type="ECO:0000259" key="4">
    <source>
        <dbReference type="SMART" id="SM00244"/>
    </source>
</evidence>
<dbReference type="PANTHER" id="PTHR23222">
    <property type="entry name" value="PROHIBITIN"/>
    <property type="match status" value="1"/>
</dbReference>
<comment type="subcellular location">
    <subcellularLocation>
        <location evidence="1">Membrane</location>
        <topology evidence="1">Single-pass membrane protein</topology>
    </subcellularLocation>
</comment>
<dbReference type="RefSeq" id="WP_189399868.1">
    <property type="nucleotide sequence ID" value="NZ_BMXA01000002.1"/>
</dbReference>
<evidence type="ECO:0000256" key="3">
    <source>
        <dbReference type="SAM" id="Phobius"/>
    </source>
</evidence>
<keyword evidence="6" id="KW-1185">Reference proteome</keyword>
<dbReference type="InterPro" id="IPR036013">
    <property type="entry name" value="Band_7/SPFH_dom_sf"/>
</dbReference>
<dbReference type="CDD" id="cd03401">
    <property type="entry name" value="SPFH_prohibitin"/>
    <property type="match status" value="1"/>
</dbReference>
<evidence type="ECO:0000256" key="1">
    <source>
        <dbReference type="ARBA" id="ARBA00004167"/>
    </source>
</evidence>
<dbReference type="SMART" id="SM00244">
    <property type="entry name" value="PHB"/>
    <property type="match status" value="1"/>
</dbReference>
<keyword evidence="3" id="KW-0812">Transmembrane</keyword>
<evidence type="ECO:0000313" key="6">
    <source>
        <dbReference type="Proteomes" id="UP000614811"/>
    </source>
</evidence>
<keyword evidence="2" id="KW-0175">Coiled coil</keyword>
<dbReference type="PANTHER" id="PTHR23222:SF0">
    <property type="entry name" value="PROHIBITIN 1"/>
    <property type="match status" value="1"/>
</dbReference>
<keyword evidence="3" id="KW-0472">Membrane</keyword>
<dbReference type="AlphaFoldDB" id="A0A918VK56"/>
<accession>A0A918VK56</accession>
<dbReference type="Gene3D" id="3.30.479.30">
    <property type="entry name" value="Band 7 domain"/>
    <property type="match status" value="1"/>
</dbReference>
<dbReference type="EMBL" id="BMXA01000002">
    <property type="protein sequence ID" value="GHA08018.1"/>
    <property type="molecule type" value="Genomic_DNA"/>
</dbReference>
<keyword evidence="3" id="KW-1133">Transmembrane helix</keyword>
<evidence type="ECO:0000256" key="2">
    <source>
        <dbReference type="SAM" id="Coils"/>
    </source>
</evidence>
<feature type="domain" description="Band 7" evidence="4">
    <location>
        <begin position="51"/>
        <end position="218"/>
    </location>
</feature>
<dbReference type="InterPro" id="IPR001107">
    <property type="entry name" value="Band_7"/>
</dbReference>
<dbReference type="Proteomes" id="UP000614811">
    <property type="component" value="Unassembled WGS sequence"/>
</dbReference>
<name>A0A918VK56_9GAMM</name>